<evidence type="ECO:0000313" key="3">
    <source>
        <dbReference type="Proteomes" id="UP000634136"/>
    </source>
</evidence>
<sequence>MGVIDSKGEDSEDGGWVSISGEMRV</sequence>
<keyword evidence="3" id="KW-1185">Reference proteome</keyword>
<protein>
    <submittedName>
        <fullName evidence="2">Uncharacterized protein</fullName>
    </submittedName>
</protein>
<accession>A0A834WHP9</accession>
<feature type="region of interest" description="Disordered" evidence="1">
    <location>
        <begin position="1"/>
        <end position="25"/>
    </location>
</feature>
<organism evidence="2 3">
    <name type="scientific">Senna tora</name>
    <dbReference type="NCBI Taxonomy" id="362788"/>
    <lineage>
        <taxon>Eukaryota</taxon>
        <taxon>Viridiplantae</taxon>
        <taxon>Streptophyta</taxon>
        <taxon>Embryophyta</taxon>
        <taxon>Tracheophyta</taxon>
        <taxon>Spermatophyta</taxon>
        <taxon>Magnoliopsida</taxon>
        <taxon>eudicotyledons</taxon>
        <taxon>Gunneridae</taxon>
        <taxon>Pentapetalae</taxon>
        <taxon>rosids</taxon>
        <taxon>fabids</taxon>
        <taxon>Fabales</taxon>
        <taxon>Fabaceae</taxon>
        <taxon>Caesalpinioideae</taxon>
        <taxon>Cassia clade</taxon>
        <taxon>Senna</taxon>
    </lineage>
</organism>
<gene>
    <name evidence="2" type="ORF">G2W53_025241</name>
</gene>
<evidence type="ECO:0000313" key="2">
    <source>
        <dbReference type="EMBL" id="KAF7819786.1"/>
    </source>
</evidence>
<proteinExistence type="predicted"/>
<dbReference type="EMBL" id="JAAIUW010000008">
    <property type="protein sequence ID" value="KAF7819786.1"/>
    <property type="molecule type" value="Genomic_DNA"/>
</dbReference>
<reference evidence="2" key="1">
    <citation type="submission" date="2020-09" db="EMBL/GenBank/DDBJ databases">
        <title>Genome-Enabled Discovery of Anthraquinone Biosynthesis in Senna tora.</title>
        <authorList>
            <person name="Kang S.-H."/>
            <person name="Pandey R.P."/>
            <person name="Lee C.-M."/>
            <person name="Sim J.-S."/>
            <person name="Jeong J.-T."/>
            <person name="Choi B.-S."/>
            <person name="Jung M."/>
            <person name="Ginzburg D."/>
            <person name="Zhao K."/>
            <person name="Won S.Y."/>
            <person name="Oh T.-J."/>
            <person name="Yu Y."/>
            <person name="Kim N.-H."/>
            <person name="Lee O.R."/>
            <person name="Lee T.-H."/>
            <person name="Bashyal P."/>
            <person name="Kim T.-S."/>
            <person name="Lee W.-H."/>
            <person name="Kawkins C."/>
            <person name="Kim C.-K."/>
            <person name="Kim J.S."/>
            <person name="Ahn B.O."/>
            <person name="Rhee S.Y."/>
            <person name="Sohng J.K."/>
        </authorList>
    </citation>
    <scope>NUCLEOTIDE SEQUENCE</scope>
    <source>
        <tissue evidence="2">Leaf</tissue>
    </source>
</reference>
<evidence type="ECO:0000256" key="1">
    <source>
        <dbReference type="SAM" id="MobiDB-lite"/>
    </source>
</evidence>
<dbReference type="Proteomes" id="UP000634136">
    <property type="component" value="Unassembled WGS sequence"/>
</dbReference>
<dbReference type="AlphaFoldDB" id="A0A834WHP9"/>
<name>A0A834WHP9_9FABA</name>
<comment type="caution">
    <text evidence="2">The sequence shown here is derived from an EMBL/GenBank/DDBJ whole genome shotgun (WGS) entry which is preliminary data.</text>
</comment>